<dbReference type="InterPro" id="IPR050553">
    <property type="entry name" value="Thioredoxin_ResA/DsbE_sf"/>
</dbReference>
<dbReference type="SUPFAM" id="SSF52833">
    <property type="entry name" value="Thioredoxin-like"/>
    <property type="match status" value="1"/>
</dbReference>
<keyword evidence="3" id="KW-1185">Reference proteome</keyword>
<dbReference type="AlphaFoldDB" id="A9UT32"/>
<dbReference type="InParanoid" id="A9UT32"/>
<protein>
    <recommendedName>
        <fullName evidence="1">Thioredoxin domain-containing protein</fullName>
    </recommendedName>
</protein>
<dbReference type="PANTHER" id="PTHR42852:SF18">
    <property type="entry name" value="CHROMOSOME UNDETERMINED SCAFFOLD_47, WHOLE GENOME SHOTGUN SEQUENCE"/>
    <property type="match status" value="1"/>
</dbReference>
<dbReference type="OMA" id="SHMKEYN"/>
<gene>
    <name evidence="2" type="ORF">MONBRDRAFT_3489</name>
</gene>
<reference evidence="2 3" key="1">
    <citation type="journal article" date="2008" name="Nature">
        <title>The genome of the choanoflagellate Monosiga brevicollis and the origin of metazoans.</title>
        <authorList>
            <consortium name="JGI Sequencing"/>
            <person name="King N."/>
            <person name="Westbrook M.J."/>
            <person name="Young S.L."/>
            <person name="Kuo A."/>
            <person name="Abedin M."/>
            <person name="Chapman J."/>
            <person name="Fairclough S."/>
            <person name="Hellsten U."/>
            <person name="Isogai Y."/>
            <person name="Letunic I."/>
            <person name="Marr M."/>
            <person name="Pincus D."/>
            <person name="Putnam N."/>
            <person name="Rokas A."/>
            <person name="Wright K.J."/>
            <person name="Zuzow R."/>
            <person name="Dirks W."/>
            <person name="Good M."/>
            <person name="Goodstein D."/>
            <person name="Lemons D."/>
            <person name="Li W."/>
            <person name="Lyons J.B."/>
            <person name="Morris A."/>
            <person name="Nichols S."/>
            <person name="Richter D.J."/>
            <person name="Salamov A."/>
            <person name="Bork P."/>
            <person name="Lim W.A."/>
            <person name="Manning G."/>
            <person name="Miller W.T."/>
            <person name="McGinnis W."/>
            <person name="Shapiro H."/>
            <person name="Tjian R."/>
            <person name="Grigoriev I.V."/>
            <person name="Rokhsar D."/>
        </authorList>
    </citation>
    <scope>NUCLEOTIDE SEQUENCE [LARGE SCALE GENOMIC DNA]</scope>
    <source>
        <strain evidence="3">MX1 / ATCC 50154</strain>
    </source>
</reference>
<dbReference type="InterPro" id="IPR013766">
    <property type="entry name" value="Thioredoxin_domain"/>
</dbReference>
<name>A9UT32_MONBE</name>
<dbReference type="InterPro" id="IPR000866">
    <property type="entry name" value="AhpC/TSA"/>
</dbReference>
<evidence type="ECO:0000313" key="3">
    <source>
        <dbReference type="Proteomes" id="UP000001357"/>
    </source>
</evidence>
<dbReference type="EMBL" id="CH991545">
    <property type="protein sequence ID" value="EDQ91175.1"/>
    <property type="molecule type" value="Genomic_DNA"/>
</dbReference>
<dbReference type="KEGG" id="mbr:MONBRDRAFT_3489"/>
<evidence type="ECO:0000313" key="2">
    <source>
        <dbReference type="EMBL" id="EDQ91175.1"/>
    </source>
</evidence>
<dbReference type="RefSeq" id="XP_001743597.1">
    <property type="nucleotide sequence ID" value="XM_001743545.1"/>
</dbReference>
<dbReference type="PANTHER" id="PTHR42852">
    <property type="entry name" value="THIOL:DISULFIDE INTERCHANGE PROTEIN DSBE"/>
    <property type="match status" value="1"/>
</dbReference>
<dbReference type="Proteomes" id="UP000001357">
    <property type="component" value="Unassembled WGS sequence"/>
</dbReference>
<dbReference type="GeneID" id="5888914"/>
<dbReference type="CDD" id="cd02966">
    <property type="entry name" value="TlpA_like_family"/>
    <property type="match status" value="1"/>
</dbReference>
<organism evidence="2 3">
    <name type="scientific">Monosiga brevicollis</name>
    <name type="common">Choanoflagellate</name>
    <dbReference type="NCBI Taxonomy" id="81824"/>
    <lineage>
        <taxon>Eukaryota</taxon>
        <taxon>Choanoflagellata</taxon>
        <taxon>Craspedida</taxon>
        <taxon>Salpingoecidae</taxon>
        <taxon>Monosiga</taxon>
    </lineage>
</organism>
<accession>A9UT32</accession>
<proteinExistence type="predicted"/>
<dbReference type="GO" id="GO:0016209">
    <property type="term" value="F:antioxidant activity"/>
    <property type="evidence" value="ECO:0007669"/>
    <property type="project" value="InterPro"/>
</dbReference>
<feature type="non-terminal residue" evidence="2">
    <location>
        <position position="1"/>
    </location>
</feature>
<sequence>GAVVCVECWATWCGPCRQMFPHMSELARKYRARGFKVIGVTQEPMSANLKQFVASQGNNMDYSVAVDGDGDVQEKLMMPAGARGIPHAFLIDSQGIIRFSGHPAEP</sequence>
<dbReference type="GO" id="GO:0016491">
    <property type="term" value="F:oxidoreductase activity"/>
    <property type="evidence" value="ECO:0007669"/>
    <property type="project" value="InterPro"/>
</dbReference>
<dbReference type="PROSITE" id="PS51352">
    <property type="entry name" value="THIOREDOXIN_2"/>
    <property type="match status" value="1"/>
</dbReference>
<feature type="domain" description="Thioredoxin" evidence="1">
    <location>
        <begin position="1"/>
        <end position="106"/>
    </location>
</feature>
<dbReference type="eggNOG" id="ENOG502S19K">
    <property type="taxonomic scope" value="Eukaryota"/>
</dbReference>
<evidence type="ECO:0000259" key="1">
    <source>
        <dbReference type="PROSITE" id="PS51352"/>
    </source>
</evidence>
<feature type="non-terminal residue" evidence="2">
    <location>
        <position position="106"/>
    </location>
</feature>
<dbReference type="Gene3D" id="3.40.30.10">
    <property type="entry name" value="Glutaredoxin"/>
    <property type="match status" value="1"/>
</dbReference>
<dbReference type="Pfam" id="PF00578">
    <property type="entry name" value="AhpC-TSA"/>
    <property type="match status" value="1"/>
</dbReference>
<dbReference type="InterPro" id="IPR036249">
    <property type="entry name" value="Thioredoxin-like_sf"/>
</dbReference>